<dbReference type="InterPro" id="IPR000742">
    <property type="entry name" value="EGF"/>
</dbReference>
<accession>A0ABM3M9A7</accession>
<evidence type="ECO:0000256" key="4">
    <source>
        <dbReference type="ARBA" id="ARBA00022729"/>
    </source>
</evidence>
<feature type="domain" description="TB" evidence="13">
    <location>
        <begin position="79"/>
        <end position="141"/>
    </location>
</feature>
<dbReference type="SMART" id="SM00181">
    <property type="entry name" value="EGF"/>
    <property type="match status" value="7"/>
</dbReference>
<keyword evidence="6 10" id="KW-1015">Disulfide bond</keyword>
<evidence type="ECO:0000256" key="5">
    <source>
        <dbReference type="ARBA" id="ARBA00022737"/>
    </source>
</evidence>
<keyword evidence="3 10" id="KW-0245">EGF-like domain</keyword>
<name>A0ABM3M9A7_GALME</name>
<evidence type="ECO:0000313" key="14">
    <source>
        <dbReference type="Proteomes" id="UP001652740"/>
    </source>
</evidence>
<dbReference type="PROSITE" id="PS50026">
    <property type="entry name" value="EGF_3"/>
    <property type="match status" value="4"/>
</dbReference>
<evidence type="ECO:0000256" key="11">
    <source>
        <dbReference type="SAM" id="SignalP"/>
    </source>
</evidence>
<keyword evidence="14" id="KW-1185">Reference proteome</keyword>
<keyword evidence="7" id="KW-0325">Glycoprotein</keyword>
<keyword evidence="4 11" id="KW-0732">Signal</keyword>
<dbReference type="GeneID" id="113513998"/>
<dbReference type="InterPro" id="IPR018097">
    <property type="entry name" value="EGF_Ca-bd_CS"/>
</dbReference>
<comment type="caution">
    <text evidence="10">Lacks conserved residue(s) required for the propagation of feature annotation.</text>
</comment>
<feature type="domain" description="EGF-like" evidence="12">
    <location>
        <begin position="185"/>
        <end position="224"/>
    </location>
</feature>
<sequence>MAVCVYCVLCTVYCVRTAAGARRCATGRWWAGAACRSRGRGTSPPRPRCPRTSPSEYGSVCVLCTVYCVLCTYGSRRTAVCHRLLVGGRCVPEPWPRNVASTPALPTHVTKAQCCCTVGVAWGPECELCPSPGSSERMELCTDRNLDIDHGGKGGNGGGVIAGGGGGMSLGGGGGTGGVGGVFNDVDECAAMPDLCAPGRCVNTIGSFRCVCGAGHRAAGAACVDVDECARGAPCAHACRNTDGSYDCTCRAGYELDDDGAACRDVDECERGDHTCQQICTNTRGSFECSCEDGYEKHGDACVDVDECQEEGICPTPGKCVNLLGSYRCVCPRGFRLDLTGTRCLDRDECEEGRCQSPCRNYAGKYRCDCPAGTTRGPGGACVPRDGCADSPCGASPCFPVGDAYRCGCPAGYGWDAGHAVCLQTAGGCAAAGCVFGCATGGGGYECGCPAGYALVGAGHCLSALDAALPPDDIGNAPVFPVRDQYRLGRDPDLISTEGCFSCKMNGRRRRAPEEGVVYANGTTVVRKRRRRSRRRRSLLEPEAELVVVKATPKQTWGKAPLLRLVPAKDGPRPHYRIAYGDDNKDFILSKRDGTWALKLRRHLKSNAVMERQLELEARFVPVPSIARRRRRHVDLNVPAPLRLYVSVRIAPKKR</sequence>
<evidence type="ECO:0000256" key="1">
    <source>
        <dbReference type="ARBA" id="ARBA00004498"/>
    </source>
</evidence>
<evidence type="ECO:0000259" key="13">
    <source>
        <dbReference type="PROSITE" id="PS51364"/>
    </source>
</evidence>
<dbReference type="PANTHER" id="PTHR24034">
    <property type="entry name" value="EGF-LIKE DOMAIN-CONTAINING PROTEIN"/>
    <property type="match status" value="1"/>
</dbReference>
<keyword evidence="5" id="KW-0677">Repeat</keyword>
<dbReference type="SUPFAM" id="SSF57184">
    <property type="entry name" value="Growth factor receptor domain"/>
    <property type="match status" value="2"/>
</dbReference>
<feature type="signal peptide" evidence="11">
    <location>
        <begin position="1"/>
        <end position="20"/>
    </location>
</feature>
<reference evidence="15" key="1">
    <citation type="submission" date="2025-08" db="UniProtKB">
        <authorList>
            <consortium name="RefSeq"/>
        </authorList>
    </citation>
    <scope>IDENTIFICATION</scope>
    <source>
        <tissue evidence="15">Whole larvae</tissue>
    </source>
</reference>
<dbReference type="InterPro" id="IPR000152">
    <property type="entry name" value="EGF-type_Asp/Asn_hydroxyl_site"/>
</dbReference>
<evidence type="ECO:0000256" key="2">
    <source>
        <dbReference type="ARBA" id="ARBA00022530"/>
    </source>
</evidence>
<dbReference type="InterPro" id="IPR036773">
    <property type="entry name" value="TB_dom_sf"/>
</dbReference>
<dbReference type="Proteomes" id="UP001652740">
    <property type="component" value="Unplaced"/>
</dbReference>
<dbReference type="PROSITE" id="PS01187">
    <property type="entry name" value="EGF_CA"/>
    <property type="match status" value="2"/>
</dbReference>
<evidence type="ECO:0000256" key="7">
    <source>
        <dbReference type="ARBA" id="ARBA00023180"/>
    </source>
</evidence>
<gene>
    <name evidence="15" type="primary">LOC113513998</name>
</gene>
<dbReference type="InterPro" id="IPR001881">
    <property type="entry name" value="EGF-like_Ca-bd_dom"/>
</dbReference>
<dbReference type="PROSITE" id="PS51364">
    <property type="entry name" value="TB"/>
    <property type="match status" value="1"/>
</dbReference>
<keyword evidence="2" id="KW-0272">Extracellular matrix</keyword>
<dbReference type="Pfam" id="PF07645">
    <property type="entry name" value="EGF_CA"/>
    <property type="match status" value="4"/>
</dbReference>
<feature type="disulfide bond" evidence="10">
    <location>
        <begin position="229"/>
        <end position="239"/>
    </location>
</feature>
<evidence type="ECO:0000313" key="15">
    <source>
        <dbReference type="RefSeq" id="XP_052748021.1"/>
    </source>
</evidence>
<evidence type="ECO:0000256" key="3">
    <source>
        <dbReference type="ARBA" id="ARBA00022536"/>
    </source>
</evidence>
<comment type="similarity">
    <text evidence="9">Belongs to the LTBP family.</text>
</comment>
<dbReference type="SMART" id="SM00179">
    <property type="entry name" value="EGF_CA"/>
    <property type="match status" value="6"/>
</dbReference>
<dbReference type="Pfam" id="PF00683">
    <property type="entry name" value="TB"/>
    <property type="match status" value="1"/>
</dbReference>
<evidence type="ECO:0000259" key="12">
    <source>
        <dbReference type="PROSITE" id="PS50026"/>
    </source>
</evidence>
<dbReference type="CDD" id="cd00054">
    <property type="entry name" value="EGF_CA"/>
    <property type="match status" value="3"/>
</dbReference>
<proteinExistence type="inferred from homology"/>
<dbReference type="InterPro" id="IPR049883">
    <property type="entry name" value="NOTCH1_EGF-like"/>
</dbReference>
<feature type="domain" description="EGF-like" evidence="12">
    <location>
        <begin position="304"/>
        <end position="345"/>
    </location>
</feature>
<dbReference type="RefSeq" id="XP_052748021.1">
    <property type="nucleotide sequence ID" value="XM_052892061.1"/>
</dbReference>
<feature type="domain" description="EGF-like" evidence="12">
    <location>
        <begin position="265"/>
        <end position="303"/>
    </location>
</feature>
<dbReference type="PROSITE" id="PS01186">
    <property type="entry name" value="EGF_2"/>
    <property type="match status" value="2"/>
</dbReference>
<comment type="subcellular location">
    <subcellularLocation>
        <location evidence="1">Secreted</location>
        <location evidence="1">Extracellular space</location>
        <location evidence="1">Extracellular matrix</location>
    </subcellularLocation>
</comment>
<protein>
    <submittedName>
        <fullName evidence="15">Fibrillin-3-like</fullName>
    </submittedName>
</protein>
<organism evidence="14 15">
    <name type="scientific">Galleria mellonella</name>
    <name type="common">Greater wax moth</name>
    <dbReference type="NCBI Taxonomy" id="7137"/>
    <lineage>
        <taxon>Eukaryota</taxon>
        <taxon>Metazoa</taxon>
        <taxon>Ecdysozoa</taxon>
        <taxon>Arthropoda</taxon>
        <taxon>Hexapoda</taxon>
        <taxon>Insecta</taxon>
        <taxon>Pterygota</taxon>
        <taxon>Neoptera</taxon>
        <taxon>Endopterygota</taxon>
        <taxon>Lepidoptera</taxon>
        <taxon>Glossata</taxon>
        <taxon>Ditrysia</taxon>
        <taxon>Pyraloidea</taxon>
        <taxon>Pyralidae</taxon>
        <taxon>Galleriinae</taxon>
        <taxon>Galleria</taxon>
    </lineage>
</organism>
<evidence type="ECO:0000256" key="10">
    <source>
        <dbReference type="PROSITE-ProRule" id="PRU00076"/>
    </source>
</evidence>
<evidence type="ECO:0000256" key="8">
    <source>
        <dbReference type="ARBA" id="ARBA00023183"/>
    </source>
</evidence>
<dbReference type="Gene3D" id="3.90.290.10">
    <property type="entry name" value="TGF-beta binding (TB) domain"/>
    <property type="match status" value="1"/>
</dbReference>
<keyword evidence="8" id="KW-0340">Growth factor binding</keyword>
<dbReference type="InterPro" id="IPR009030">
    <property type="entry name" value="Growth_fac_rcpt_cys_sf"/>
</dbReference>
<feature type="domain" description="EGF-like" evidence="12">
    <location>
        <begin position="225"/>
        <end position="260"/>
    </location>
</feature>
<keyword evidence="2" id="KW-0964">Secreted</keyword>
<dbReference type="InterPro" id="IPR017878">
    <property type="entry name" value="TB_dom"/>
</dbReference>
<dbReference type="InterPro" id="IPR050751">
    <property type="entry name" value="ECM_structural_protein"/>
</dbReference>
<dbReference type="Gene3D" id="2.10.25.10">
    <property type="entry name" value="Laminin"/>
    <property type="match status" value="6"/>
</dbReference>
<feature type="chain" id="PRO_5046531356" evidence="11">
    <location>
        <begin position="21"/>
        <end position="655"/>
    </location>
</feature>
<dbReference type="PROSITE" id="PS00010">
    <property type="entry name" value="ASX_HYDROXYL"/>
    <property type="match status" value="4"/>
</dbReference>
<evidence type="ECO:0000256" key="9">
    <source>
        <dbReference type="ARBA" id="ARBA00038081"/>
    </source>
</evidence>
<dbReference type="PANTHER" id="PTHR24034:SF200">
    <property type="entry name" value="EGF-LIKE AND EMI DOMAIN-CONTAINING PROTEIN 1"/>
    <property type="match status" value="1"/>
</dbReference>
<evidence type="ECO:0000256" key="6">
    <source>
        <dbReference type="ARBA" id="ARBA00023157"/>
    </source>
</evidence>
<dbReference type="SUPFAM" id="SSF57581">
    <property type="entry name" value="TB module/8-cys domain"/>
    <property type="match status" value="1"/>
</dbReference>